<evidence type="ECO:0000313" key="2">
    <source>
        <dbReference type="EMBL" id="GKV44989.1"/>
    </source>
</evidence>
<accession>A0AAV5M5A4</accession>
<feature type="compositionally biased region" description="Basic and acidic residues" evidence="1">
    <location>
        <begin position="1"/>
        <end position="12"/>
    </location>
</feature>
<reference evidence="2 3" key="1">
    <citation type="journal article" date="2021" name="Commun. Biol.">
        <title>The genome of Shorea leprosula (Dipterocarpaceae) highlights the ecological relevance of drought in aseasonal tropical rainforests.</title>
        <authorList>
            <person name="Ng K.K.S."/>
            <person name="Kobayashi M.J."/>
            <person name="Fawcett J.A."/>
            <person name="Hatakeyama M."/>
            <person name="Paape T."/>
            <person name="Ng C.H."/>
            <person name="Ang C.C."/>
            <person name="Tnah L.H."/>
            <person name="Lee C.T."/>
            <person name="Nishiyama T."/>
            <person name="Sese J."/>
            <person name="O'Brien M.J."/>
            <person name="Copetti D."/>
            <person name="Mohd Noor M.I."/>
            <person name="Ong R.C."/>
            <person name="Putra M."/>
            <person name="Sireger I.Z."/>
            <person name="Indrioko S."/>
            <person name="Kosugi Y."/>
            <person name="Izuno A."/>
            <person name="Isagi Y."/>
            <person name="Lee S.L."/>
            <person name="Shimizu K.K."/>
        </authorList>
    </citation>
    <scope>NUCLEOTIDE SEQUENCE [LARGE SCALE GENOMIC DNA]</scope>
    <source>
        <strain evidence="2">214</strain>
    </source>
</reference>
<organism evidence="2 3">
    <name type="scientific">Rubroshorea leprosula</name>
    <dbReference type="NCBI Taxonomy" id="152421"/>
    <lineage>
        <taxon>Eukaryota</taxon>
        <taxon>Viridiplantae</taxon>
        <taxon>Streptophyta</taxon>
        <taxon>Embryophyta</taxon>
        <taxon>Tracheophyta</taxon>
        <taxon>Spermatophyta</taxon>
        <taxon>Magnoliopsida</taxon>
        <taxon>eudicotyledons</taxon>
        <taxon>Gunneridae</taxon>
        <taxon>Pentapetalae</taxon>
        <taxon>rosids</taxon>
        <taxon>malvids</taxon>
        <taxon>Malvales</taxon>
        <taxon>Dipterocarpaceae</taxon>
        <taxon>Rubroshorea</taxon>
    </lineage>
</organism>
<feature type="region of interest" description="Disordered" evidence="1">
    <location>
        <begin position="1"/>
        <end position="48"/>
    </location>
</feature>
<dbReference type="Proteomes" id="UP001054252">
    <property type="component" value="Unassembled WGS sequence"/>
</dbReference>
<dbReference type="EMBL" id="BPVZ01000189">
    <property type="protein sequence ID" value="GKV44989.1"/>
    <property type="molecule type" value="Genomic_DNA"/>
</dbReference>
<gene>
    <name evidence="2" type="ORF">SLEP1_g52124</name>
</gene>
<comment type="caution">
    <text evidence="2">The sequence shown here is derived from an EMBL/GenBank/DDBJ whole genome shotgun (WGS) entry which is preliminary data.</text>
</comment>
<sequence length="48" mass="5443">MIKLMKESREESPAYGIETGSYEESKMGRKGQKKSHKDEGAKQRGLDI</sequence>
<keyword evidence="3" id="KW-1185">Reference proteome</keyword>
<evidence type="ECO:0000256" key="1">
    <source>
        <dbReference type="SAM" id="MobiDB-lite"/>
    </source>
</evidence>
<protein>
    <submittedName>
        <fullName evidence="2">Uncharacterized protein</fullName>
    </submittedName>
</protein>
<evidence type="ECO:0000313" key="3">
    <source>
        <dbReference type="Proteomes" id="UP001054252"/>
    </source>
</evidence>
<proteinExistence type="predicted"/>
<dbReference type="AlphaFoldDB" id="A0AAV5M5A4"/>
<name>A0AAV5M5A4_9ROSI</name>
<feature type="compositionally biased region" description="Basic and acidic residues" evidence="1">
    <location>
        <begin position="36"/>
        <end position="48"/>
    </location>
</feature>